<evidence type="ECO:0000313" key="2">
    <source>
        <dbReference type="Proteomes" id="UP000789572"/>
    </source>
</evidence>
<comment type="caution">
    <text evidence="1">The sequence shown here is derived from an EMBL/GenBank/DDBJ whole genome shotgun (WGS) entry which is preliminary data.</text>
</comment>
<gene>
    <name evidence="1" type="ORF">POCULU_LOCUS1259</name>
</gene>
<protein>
    <submittedName>
        <fullName evidence="1">6986_t:CDS:1</fullName>
    </submittedName>
</protein>
<evidence type="ECO:0000313" key="1">
    <source>
        <dbReference type="EMBL" id="CAG8475377.1"/>
    </source>
</evidence>
<feature type="non-terminal residue" evidence="1">
    <location>
        <position position="1"/>
    </location>
</feature>
<dbReference type="Proteomes" id="UP000789572">
    <property type="component" value="Unassembled WGS sequence"/>
</dbReference>
<reference evidence="1" key="1">
    <citation type="submission" date="2021-06" db="EMBL/GenBank/DDBJ databases">
        <authorList>
            <person name="Kallberg Y."/>
            <person name="Tangrot J."/>
            <person name="Rosling A."/>
        </authorList>
    </citation>
    <scope>NUCLEOTIDE SEQUENCE</scope>
    <source>
        <strain evidence="1">IA702</strain>
    </source>
</reference>
<organism evidence="1 2">
    <name type="scientific">Paraglomus occultum</name>
    <dbReference type="NCBI Taxonomy" id="144539"/>
    <lineage>
        <taxon>Eukaryota</taxon>
        <taxon>Fungi</taxon>
        <taxon>Fungi incertae sedis</taxon>
        <taxon>Mucoromycota</taxon>
        <taxon>Glomeromycotina</taxon>
        <taxon>Glomeromycetes</taxon>
        <taxon>Paraglomerales</taxon>
        <taxon>Paraglomeraceae</taxon>
        <taxon>Paraglomus</taxon>
    </lineage>
</organism>
<dbReference type="AlphaFoldDB" id="A0A9N8Z7Z4"/>
<keyword evidence="2" id="KW-1185">Reference proteome</keyword>
<sequence>DIGNIVGEEEIYEIDDEEMAEVNRPKGSNFHQRGHYFIFYEDGTTEH</sequence>
<dbReference type="EMBL" id="CAJVPJ010000089">
    <property type="protein sequence ID" value="CAG8475377.1"/>
    <property type="molecule type" value="Genomic_DNA"/>
</dbReference>
<name>A0A9N8Z7Z4_9GLOM</name>
<accession>A0A9N8Z7Z4</accession>
<proteinExistence type="predicted"/>